<dbReference type="Pfam" id="PF13811">
    <property type="entry name" value="DUF4186"/>
    <property type="match status" value="1"/>
</dbReference>
<protein>
    <recommendedName>
        <fullName evidence="3">DUF4186 domain-containing protein</fullName>
    </recommendedName>
</protein>
<comment type="caution">
    <text evidence="1">The sequence shown here is derived from an EMBL/GenBank/DDBJ whole genome shotgun (WGS) entry which is preliminary data.</text>
</comment>
<reference evidence="1 2" key="1">
    <citation type="submission" date="2014-06" db="EMBL/GenBank/DDBJ databases">
        <authorList>
            <person name="Ju J."/>
            <person name="Zhang J."/>
        </authorList>
    </citation>
    <scope>NUCLEOTIDE SEQUENCE [LARGE SCALE GENOMIC DNA]</scope>
    <source>
        <strain evidence="1 2">DsW_47</strain>
    </source>
</reference>
<evidence type="ECO:0000313" key="1">
    <source>
        <dbReference type="EMBL" id="OUJ03758.1"/>
    </source>
</evidence>
<evidence type="ECO:0008006" key="3">
    <source>
        <dbReference type="Google" id="ProtNLM"/>
    </source>
</evidence>
<sequence length="133" mass="15176">MQGDFFLERRTPQLPRVKADVWERLAGSQFRQKFHLGQADRTYLASKGFSTILEHGADFIAHRLAPAHPVKDGRQTPWKGHPVFVAQHATGTCCRSCLEKWHGFGKGQALSAQQQTYVLAVIAEWLHREEKRL</sequence>
<evidence type="ECO:0000313" key="2">
    <source>
        <dbReference type="Proteomes" id="UP000196086"/>
    </source>
</evidence>
<dbReference type="EMBL" id="JOMQ01000010">
    <property type="protein sequence ID" value="OUJ03758.1"/>
    <property type="molecule type" value="Genomic_DNA"/>
</dbReference>
<accession>A0A1Z5YX62</accession>
<dbReference type="AlphaFoldDB" id="A0A1Z5YX62"/>
<organism evidence="1 2">
    <name type="scientific">Acetobacter cibinongensis</name>
    <dbReference type="NCBI Taxonomy" id="146475"/>
    <lineage>
        <taxon>Bacteria</taxon>
        <taxon>Pseudomonadati</taxon>
        <taxon>Pseudomonadota</taxon>
        <taxon>Alphaproteobacteria</taxon>
        <taxon>Acetobacterales</taxon>
        <taxon>Acetobacteraceae</taxon>
        <taxon>Acetobacter</taxon>
    </lineage>
</organism>
<proteinExistence type="predicted"/>
<gene>
    <name evidence="1" type="ORF">HK14_00965</name>
</gene>
<dbReference type="OrthoDB" id="3781311at2"/>
<dbReference type="InterPro" id="IPR020378">
    <property type="entry name" value="DUF4186"/>
</dbReference>
<name>A0A1Z5YX62_9PROT</name>
<dbReference type="Proteomes" id="UP000196086">
    <property type="component" value="Unassembled WGS sequence"/>
</dbReference>